<dbReference type="InterPro" id="IPR035985">
    <property type="entry name" value="Ubiquitin-activating_enz"/>
</dbReference>
<keyword evidence="2" id="KW-0472">Membrane</keyword>
<proteinExistence type="inferred from homology"/>
<organism evidence="4 5">
    <name type="scientific">Breznakibacter xylanolyticus</name>
    <dbReference type="NCBI Taxonomy" id="990"/>
    <lineage>
        <taxon>Bacteria</taxon>
        <taxon>Pseudomonadati</taxon>
        <taxon>Bacteroidota</taxon>
        <taxon>Bacteroidia</taxon>
        <taxon>Marinilabiliales</taxon>
        <taxon>Marinilabiliaceae</taxon>
        <taxon>Breznakibacter</taxon>
    </lineage>
</organism>
<reference evidence="4 5" key="1">
    <citation type="submission" date="2018-06" db="EMBL/GenBank/DDBJ databases">
        <title>Genomic Encyclopedia of Archaeal and Bacterial Type Strains, Phase II (KMG-II): from individual species to whole genera.</title>
        <authorList>
            <person name="Goeker M."/>
        </authorList>
    </citation>
    <scope>NUCLEOTIDE SEQUENCE [LARGE SCALE GENOMIC DNA]</scope>
    <source>
        <strain evidence="4 5">DSM 6779</strain>
    </source>
</reference>
<dbReference type="Pfam" id="PF00899">
    <property type="entry name" value="ThiF"/>
    <property type="match status" value="1"/>
</dbReference>
<evidence type="ECO:0000313" key="4">
    <source>
        <dbReference type="EMBL" id="PZX19516.1"/>
    </source>
</evidence>
<keyword evidence="4" id="KW-0548">Nucleotidyltransferase</keyword>
<name>A0A2W7P259_9BACT</name>
<keyword evidence="2" id="KW-1133">Transmembrane helix</keyword>
<keyword evidence="2" id="KW-0812">Transmembrane</keyword>
<dbReference type="Proteomes" id="UP000249239">
    <property type="component" value="Unassembled WGS sequence"/>
</dbReference>
<dbReference type="AlphaFoldDB" id="A0A2W7P259"/>
<dbReference type="GO" id="GO:0008146">
    <property type="term" value="F:sulfotransferase activity"/>
    <property type="evidence" value="ECO:0007669"/>
    <property type="project" value="TreeGrafter"/>
</dbReference>
<gene>
    <name evidence="4" type="ORF">LX69_00784</name>
</gene>
<evidence type="ECO:0000256" key="1">
    <source>
        <dbReference type="ARBA" id="ARBA00009919"/>
    </source>
</evidence>
<accession>A0A2W7P259</accession>
<evidence type="ECO:0000313" key="5">
    <source>
        <dbReference type="Proteomes" id="UP000249239"/>
    </source>
</evidence>
<dbReference type="CDD" id="cd00757">
    <property type="entry name" value="ThiF_MoeB_HesA_family"/>
    <property type="match status" value="1"/>
</dbReference>
<protein>
    <submittedName>
        <fullName evidence="4">Adenylyltransferase/sulfurtransferase</fullName>
    </submittedName>
</protein>
<dbReference type="FunFam" id="3.40.50.720:FF:000080">
    <property type="entry name" value="Thiazole biosynthesis adenylyltransferase ThiF"/>
    <property type="match status" value="1"/>
</dbReference>
<feature type="transmembrane region" description="Helical" evidence="2">
    <location>
        <begin position="20"/>
        <end position="43"/>
    </location>
</feature>
<dbReference type="InterPro" id="IPR000594">
    <property type="entry name" value="ThiF_NAD_FAD-bd"/>
</dbReference>
<keyword evidence="5" id="KW-1185">Reference proteome</keyword>
<dbReference type="SUPFAM" id="SSF69572">
    <property type="entry name" value="Activating enzymes of the ubiquitin-like proteins"/>
    <property type="match status" value="1"/>
</dbReference>
<dbReference type="EMBL" id="QKZK01000004">
    <property type="protein sequence ID" value="PZX19516.1"/>
    <property type="molecule type" value="Genomic_DNA"/>
</dbReference>
<dbReference type="PANTHER" id="PTHR10953">
    <property type="entry name" value="UBIQUITIN-ACTIVATING ENZYME E1"/>
    <property type="match status" value="1"/>
</dbReference>
<dbReference type="PANTHER" id="PTHR10953:SF102">
    <property type="entry name" value="ADENYLYLTRANSFERASE AND SULFURTRANSFERASE MOCS3"/>
    <property type="match status" value="1"/>
</dbReference>
<dbReference type="Gene3D" id="3.40.50.720">
    <property type="entry name" value="NAD(P)-binding Rossmann-like Domain"/>
    <property type="match status" value="1"/>
</dbReference>
<comment type="similarity">
    <text evidence="1">Belongs to the HesA/MoeB/ThiF family.</text>
</comment>
<dbReference type="GO" id="GO:0016779">
    <property type="term" value="F:nucleotidyltransferase activity"/>
    <property type="evidence" value="ECO:0007669"/>
    <property type="project" value="UniProtKB-KW"/>
</dbReference>
<dbReference type="GO" id="GO:0005829">
    <property type="term" value="C:cytosol"/>
    <property type="evidence" value="ECO:0007669"/>
    <property type="project" value="TreeGrafter"/>
</dbReference>
<feature type="domain" description="THIF-type NAD/FAD binding fold" evidence="3">
    <location>
        <begin position="3"/>
        <end position="219"/>
    </location>
</feature>
<dbReference type="OrthoDB" id="9804286at2"/>
<evidence type="ECO:0000256" key="2">
    <source>
        <dbReference type="SAM" id="Phobius"/>
    </source>
</evidence>
<evidence type="ECO:0000259" key="3">
    <source>
        <dbReference type="Pfam" id="PF00899"/>
    </source>
</evidence>
<comment type="caution">
    <text evidence="4">The sequence shown here is derived from an EMBL/GenBank/DDBJ whole genome shotgun (WGS) entry which is preliminary data.</text>
</comment>
<dbReference type="GO" id="GO:0008641">
    <property type="term" value="F:ubiquitin-like modifier activating enzyme activity"/>
    <property type="evidence" value="ECO:0007669"/>
    <property type="project" value="InterPro"/>
</dbReference>
<dbReference type="GO" id="GO:0004792">
    <property type="term" value="F:thiosulfate-cyanide sulfurtransferase activity"/>
    <property type="evidence" value="ECO:0007669"/>
    <property type="project" value="TreeGrafter"/>
</dbReference>
<dbReference type="RefSeq" id="WP_111444495.1">
    <property type="nucleotide sequence ID" value="NZ_QKZK01000004.1"/>
</dbReference>
<sequence>MRYSRHLLVDEFTQHHQQKLADASVVVVGAGGLGSALLMYLAAAGVGHLGIIDFDVVSESNLNRQVLYNHDDIDLPKADRATARIRKLNPTCRLSVFNLKISNDNATDILRNYDVVADATDNFATRYALDDACRKLHKPFVYGTAEQWTGQVSVFHYGKAGGYRDLYPDMPTATQQPPGVMGPMPGVVGTRQALEVIKIVTGLGEPLAGKLWMMDTLNNMDCLINI</sequence>
<dbReference type="InterPro" id="IPR045886">
    <property type="entry name" value="ThiF/MoeB/HesA"/>
</dbReference>
<keyword evidence="4" id="KW-0808">Transferase</keyword>